<proteinExistence type="predicted"/>
<dbReference type="PANTHER" id="PTHR11365:SF23">
    <property type="entry name" value="HYPOTHETICAL 5-OXOPROLINASE (EUROFUNG)-RELATED"/>
    <property type="match status" value="1"/>
</dbReference>
<dbReference type="EMBL" id="CP000392">
    <property type="protein sequence ID" value="ABG65627.1"/>
    <property type="molecule type" value="Genomic_DNA"/>
</dbReference>
<feature type="region of interest" description="Disordered" evidence="1">
    <location>
        <begin position="38"/>
        <end position="58"/>
    </location>
</feature>
<dbReference type="InterPro" id="IPR045079">
    <property type="entry name" value="Oxoprolinase-like"/>
</dbReference>
<feature type="domain" description="Hydantoinase A/oxoprolinase" evidence="2">
    <location>
        <begin position="3"/>
        <end position="176"/>
    </location>
</feature>
<sequence length="176" mass="17594">MVEPNCSQYPIRFPSIEVLTIGAGGGSLAWIDQAGSLHNGPQSAGSDPGPACYPNGGAKPTNTDANVVLGRLGTSLANGRVVLSQQKAANAIDEVIGKPLGLGTEDAAQAIVSVANANMSDAIRLISISRGYDPRDFVLVAMGGAGALHSVALAKDLAIPTVLVPPSPGVAAALGC</sequence>
<name>Q11AE8_CHESB</name>
<dbReference type="OrthoDB" id="9759608at2"/>
<reference evidence="3" key="1">
    <citation type="submission" date="2006-06" db="EMBL/GenBank/DDBJ databases">
        <title>Complete sequence of 3 of Chelativorans sp. BNC1.</title>
        <authorList>
            <consortium name="US DOE Joint Genome Institute"/>
            <person name="Copeland A."/>
            <person name="Lucas S."/>
            <person name="Lapidus A."/>
            <person name="Barry K."/>
            <person name="Detter J.C."/>
            <person name="Glavina del Rio T."/>
            <person name="Hammon N."/>
            <person name="Israni S."/>
            <person name="Dalin E."/>
            <person name="Tice H."/>
            <person name="Pitluck S."/>
            <person name="Chertkov O."/>
            <person name="Brettin T."/>
            <person name="Bruce D."/>
            <person name="Han C."/>
            <person name="Tapia R."/>
            <person name="Gilna P."/>
            <person name="Schmutz J."/>
            <person name="Larimer F."/>
            <person name="Land M."/>
            <person name="Hauser L."/>
            <person name="Kyrpides N."/>
            <person name="Mikhailova N."/>
            <person name="Richardson P."/>
        </authorList>
    </citation>
    <scope>NUCLEOTIDE SEQUENCE</scope>
    <source>
        <strain evidence="3">BNC1</strain>
        <plasmid evidence="3">3</plasmid>
    </source>
</reference>
<dbReference type="InterPro" id="IPR002821">
    <property type="entry name" value="Hydantoinase_A"/>
</dbReference>
<dbReference type="KEGG" id="mes:Meso_4608"/>
<geneLocation type="plasmid" evidence="3">
    <name>3</name>
</geneLocation>
<evidence type="ECO:0000259" key="2">
    <source>
        <dbReference type="Pfam" id="PF01968"/>
    </source>
</evidence>
<evidence type="ECO:0000313" key="3">
    <source>
        <dbReference type="EMBL" id="ABG65627.1"/>
    </source>
</evidence>
<organism evidence="3">
    <name type="scientific">Chelativorans sp. (strain BNC1)</name>
    <dbReference type="NCBI Taxonomy" id="266779"/>
    <lineage>
        <taxon>Bacteria</taxon>
        <taxon>Pseudomonadati</taxon>
        <taxon>Pseudomonadota</taxon>
        <taxon>Alphaproteobacteria</taxon>
        <taxon>Hyphomicrobiales</taxon>
        <taxon>Phyllobacteriaceae</taxon>
        <taxon>Chelativorans</taxon>
    </lineage>
</organism>
<dbReference type="Pfam" id="PF01968">
    <property type="entry name" value="Hydantoinase_A"/>
    <property type="match status" value="1"/>
</dbReference>
<dbReference type="AlphaFoldDB" id="Q11AE8"/>
<evidence type="ECO:0000256" key="1">
    <source>
        <dbReference type="SAM" id="MobiDB-lite"/>
    </source>
</evidence>
<gene>
    <name evidence="3" type="ordered locus">Meso_4608</name>
</gene>
<dbReference type="GO" id="GO:0006749">
    <property type="term" value="P:glutathione metabolic process"/>
    <property type="evidence" value="ECO:0007669"/>
    <property type="project" value="TreeGrafter"/>
</dbReference>
<protein>
    <submittedName>
        <fullName evidence="3">Hydantoinase/oxoprolinase</fullName>
    </submittedName>
</protein>
<dbReference type="GO" id="GO:0005829">
    <property type="term" value="C:cytosol"/>
    <property type="evidence" value="ECO:0007669"/>
    <property type="project" value="TreeGrafter"/>
</dbReference>
<dbReference type="PANTHER" id="PTHR11365">
    <property type="entry name" value="5-OXOPROLINASE RELATED"/>
    <property type="match status" value="1"/>
</dbReference>
<keyword evidence="3" id="KW-0614">Plasmid</keyword>
<dbReference type="GO" id="GO:0017168">
    <property type="term" value="F:5-oxoprolinase (ATP-hydrolyzing) activity"/>
    <property type="evidence" value="ECO:0007669"/>
    <property type="project" value="TreeGrafter"/>
</dbReference>
<dbReference type="HOGENOM" id="CLU_1522526_0_0_5"/>
<accession>Q11AE8</accession>